<dbReference type="CDD" id="cd06262">
    <property type="entry name" value="metallo-hydrolase-like_MBL-fold"/>
    <property type="match status" value="1"/>
</dbReference>
<dbReference type="EMBL" id="AP021857">
    <property type="protein sequence ID" value="BBO21120.1"/>
    <property type="molecule type" value="Genomic_DNA"/>
</dbReference>
<dbReference type="Proteomes" id="UP000662914">
    <property type="component" value="Chromosome"/>
</dbReference>
<evidence type="ECO:0000259" key="1">
    <source>
        <dbReference type="SMART" id="SM00849"/>
    </source>
</evidence>
<accession>A0A809R0F4</accession>
<dbReference type="KEGG" id="ddz:DSYM_18190"/>
<dbReference type="SMART" id="SM00849">
    <property type="entry name" value="Lactamase_B"/>
    <property type="match status" value="1"/>
</dbReference>
<gene>
    <name evidence="2" type="ORF">DSYM_18190</name>
</gene>
<dbReference type="InterPro" id="IPR001279">
    <property type="entry name" value="Metallo-B-lactamas"/>
</dbReference>
<organism evidence="2 3">
    <name type="scientific">Candidatus Desulfobacillus denitrificans</name>
    <dbReference type="NCBI Taxonomy" id="2608985"/>
    <lineage>
        <taxon>Bacteria</taxon>
        <taxon>Pseudomonadati</taxon>
        <taxon>Pseudomonadota</taxon>
        <taxon>Betaproteobacteria</taxon>
        <taxon>Candidatus Desulfobacillus</taxon>
    </lineage>
</organism>
<dbReference type="AlphaFoldDB" id="A0A809R0F4"/>
<dbReference type="PANTHER" id="PTHR23131:SF0">
    <property type="entry name" value="ENDORIBONUCLEASE LACTB2"/>
    <property type="match status" value="1"/>
</dbReference>
<evidence type="ECO:0000313" key="2">
    <source>
        <dbReference type="EMBL" id="BBO21120.1"/>
    </source>
</evidence>
<reference evidence="2" key="1">
    <citation type="journal article" name="DNA Res.">
        <title>The physiological potential of anammox bacteria as revealed by their core genome structure.</title>
        <authorList>
            <person name="Okubo T."/>
            <person name="Toyoda A."/>
            <person name="Fukuhara K."/>
            <person name="Uchiyama I."/>
            <person name="Harigaya Y."/>
            <person name="Kuroiwa M."/>
            <person name="Suzuki T."/>
            <person name="Murakami Y."/>
            <person name="Suwa Y."/>
            <person name="Takami H."/>
        </authorList>
    </citation>
    <scope>NUCLEOTIDE SEQUENCE</scope>
    <source>
        <strain evidence="2">317325-3</strain>
    </source>
</reference>
<sequence>MNDRQFGPVRLVPGANRGRYPYSNSVYVEGAGVLVDAGADRARYRELIAGPGVKEVWLSHWHEDHLTCLDLFEGLPLRQMAVEAAPLGDLETFLDWYGIAQPEHRDYWRRVLPTDFHFRSRRATRYFTPGEIVDLGSCTAEVIHAPGHTPGFTAFWFREPQVCFLGDYDLTRFGPWYGDRDGSIEGTIASVRRLQQLPAKVWLTSHEDGCFEGDIAAACDAYLAVIDEREAKLLEFLSVPRTMAEIVAACIVYRKPREPKAFFEWGEGAIMGKHLERLMKSGAVVPEGGRYRRLA</sequence>
<dbReference type="SUPFAM" id="SSF56281">
    <property type="entry name" value="Metallo-hydrolase/oxidoreductase"/>
    <property type="match status" value="1"/>
</dbReference>
<name>A0A809R0F4_9PROT</name>
<evidence type="ECO:0000313" key="3">
    <source>
        <dbReference type="Proteomes" id="UP000662914"/>
    </source>
</evidence>
<dbReference type="Pfam" id="PF00753">
    <property type="entry name" value="Lactamase_B"/>
    <property type="match status" value="1"/>
</dbReference>
<dbReference type="Gene3D" id="3.60.15.10">
    <property type="entry name" value="Ribonuclease Z/Hydroxyacylglutathione hydrolase-like"/>
    <property type="match status" value="1"/>
</dbReference>
<proteinExistence type="predicted"/>
<keyword evidence="2" id="KW-0378">Hydrolase</keyword>
<dbReference type="GO" id="GO:0016787">
    <property type="term" value="F:hydrolase activity"/>
    <property type="evidence" value="ECO:0007669"/>
    <property type="project" value="UniProtKB-KW"/>
</dbReference>
<dbReference type="PANTHER" id="PTHR23131">
    <property type="entry name" value="ENDORIBONUCLEASE LACTB2"/>
    <property type="match status" value="1"/>
</dbReference>
<dbReference type="InterPro" id="IPR050662">
    <property type="entry name" value="Sec-metab_biosynth-thioest"/>
</dbReference>
<protein>
    <submittedName>
        <fullName evidence="2">MBL fold metallo-hydrolase</fullName>
    </submittedName>
</protein>
<feature type="domain" description="Metallo-beta-lactamase" evidence="1">
    <location>
        <begin position="22"/>
        <end position="206"/>
    </location>
</feature>
<dbReference type="InterPro" id="IPR036866">
    <property type="entry name" value="RibonucZ/Hydroxyglut_hydro"/>
</dbReference>